<dbReference type="Proteomes" id="UP001194696">
    <property type="component" value="Unassembled WGS sequence"/>
</dbReference>
<feature type="non-terminal residue" evidence="1">
    <location>
        <position position="1"/>
    </location>
</feature>
<organism evidence="1 2">
    <name type="scientific">Linnemannia gamsii</name>
    <dbReference type="NCBI Taxonomy" id="64522"/>
    <lineage>
        <taxon>Eukaryota</taxon>
        <taxon>Fungi</taxon>
        <taxon>Fungi incertae sedis</taxon>
        <taxon>Mucoromycota</taxon>
        <taxon>Mortierellomycotina</taxon>
        <taxon>Mortierellomycetes</taxon>
        <taxon>Mortierellales</taxon>
        <taxon>Mortierellaceae</taxon>
        <taxon>Linnemannia</taxon>
    </lineage>
</organism>
<name>A0ABQ7JZZ5_9FUNG</name>
<keyword evidence="2" id="KW-1185">Reference proteome</keyword>
<sequence>PPSDADHIRKFSINGARVVHNGSPAPDRVEDPKWSILDLLRGITPKNMLSEWSLVFRPPTIHRHDGFAQVCRLSVDIGHGTDLEAEVFCDDRMEANAIYVYQGQDH</sequence>
<proteinExistence type="predicted"/>
<evidence type="ECO:0000313" key="2">
    <source>
        <dbReference type="Proteomes" id="UP001194696"/>
    </source>
</evidence>
<reference evidence="1 2" key="1">
    <citation type="journal article" date="2020" name="Fungal Divers.">
        <title>Resolving the Mortierellaceae phylogeny through synthesis of multi-gene phylogenetics and phylogenomics.</title>
        <authorList>
            <person name="Vandepol N."/>
            <person name="Liber J."/>
            <person name="Desiro A."/>
            <person name="Na H."/>
            <person name="Kennedy M."/>
            <person name="Barry K."/>
            <person name="Grigoriev I.V."/>
            <person name="Miller A.N."/>
            <person name="O'Donnell K."/>
            <person name="Stajich J.E."/>
            <person name="Bonito G."/>
        </authorList>
    </citation>
    <scope>NUCLEOTIDE SEQUENCE [LARGE SCALE GENOMIC DNA]</scope>
    <source>
        <strain evidence="1 2">AD045</strain>
    </source>
</reference>
<dbReference type="EMBL" id="JAAAIM010000405">
    <property type="protein sequence ID" value="KAG0288520.1"/>
    <property type="molecule type" value="Genomic_DNA"/>
</dbReference>
<gene>
    <name evidence="1" type="ORF">BGZ96_007725</name>
</gene>
<comment type="caution">
    <text evidence="1">The sequence shown here is derived from an EMBL/GenBank/DDBJ whole genome shotgun (WGS) entry which is preliminary data.</text>
</comment>
<accession>A0ABQ7JZZ5</accession>
<evidence type="ECO:0000313" key="1">
    <source>
        <dbReference type="EMBL" id="KAG0288520.1"/>
    </source>
</evidence>
<protein>
    <submittedName>
        <fullName evidence="1">Uncharacterized protein</fullName>
    </submittedName>
</protein>